<feature type="non-terminal residue" evidence="2">
    <location>
        <position position="67"/>
    </location>
</feature>
<organism evidence="2 3">
    <name type="scientific">Colletotrichum shisoi</name>
    <dbReference type="NCBI Taxonomy" id="2078593"/>
    <lineage>
        <taxon>Eukaryota</taxon>
        <taxon>Fungi</taxon>
        <taxon>Dikarya</taxon>
        <taxon>Ascomycota</taxon>
        <taxon>Pezizomycotina</taxon>
        <taxon>Sordariomycetes</taxon>
        <taxon>Hypocreomycetidae</taxon>
        <taxon>Glomerellales</taxon>
        <taxon>Glomerellaceae</taxon>
        <taxon>Colletotrichum</taxon>
        <taxon>Colletotrichum destructivum species complex</taxon>
    </lineage>
</organism>
<dbReference type="EMBL" id="PUHP01000396">
    <property type="protein sequence ID" value="TQN70359.1"/>
    <property type="molecule type" value="Genomic_DNA"/>
</dbReference>
<dbReference type="AlphaFoldDB" id="A0A5Q4BUS8"/>
<name>A0A5Q4BUS8_9PEZI</name>
<evidence type="ECO:0000256" key="1">
    <source>
        <dbReference type="SAM" id="MobiDB-lite"/>
    </source>
</evidence>
<evidence type="ECO:0000313" key="3">
    <source>
        <dbReference type="Proteomes" id="UP000326340"/>
    </source>
</evidence>
<feature type="region of interest" description="Disordered" evidence="1">
    <location>
        <begin position="1"/>
        <end position="28"/>
    </location>
</feature>
<sequence length="67" mass="7298">MLPSLQNSACSTPRGRDREEPQKKKKKYDVQSIVNTMEYPDSMAALTVGSSNATTFATTATDSSTPR</sequence>
<reference evidence="2 3" key="1">
    <citation type="journal article" date="2019" name="Sci. Rep.">
        <title>Colletotrichum shisoi sp. nov., an anthracnose pathogen of Perilla frutescens in Japan: molecular phylogenetic, morphological and genomic evidence.</title>
        <authorList>
            <person name="Gan P."/>
            <person name="Tsushima A."/>
            <person name="Hiroyama R."/>
            <person name="Narusaka M."/>
            <person name="Takano Y."/>
            <person name="Narusaka Y."/>
            <person name="Kawaradani M."/>
            <person name="Damm U."/>
            <person name="Shirasu K."/>
        </authorList>
    </citation>
    <scope>NUCLEOTIDE SEQUENCE [LARGE SCALE GENOMIC DNA]</scope>
    <source>
        <strain evidence="2 3">PG-2018a</strain>
    </source>
</reference>
<evidence type="ECO:0000313" key="2">
    <source>
        <dbReference type="EMBL" id="TQN70359.1"/>
    </source>
</evidence>
<gene>
    <name evidence="2" type="ORF">CSHISOI_05132</name>
</gene>
<protein>
    <submittedName>
        <fullName evidence="2">Uncharacterized protein</fullName>
    </submittedName>
</protein>
<keyword evidence="3" id="KW-1185">Reference proteome</keyword>
<feature type="compositionally biased region" description="Polar residues" evidence="1">
    <location>
        <begin position="1"/>
        <end position="11"/>
    </location>
</feature>
<comment type="caution">
    <text evidence="2">The sequence shown here is derived from an EMBL/GenBank/DDBJ whole genome shotgun (WGS) entry which is preliminary data.</text>
</comment>
<proteinExistence type="predicted"/>
<dbReference type="Proteomes" id="UP000326340">
    <property type="component" value="Unassembled WGS sequence"/>
</dbReference>
<accession>A0A5Q4BUS8</accession>